<dbReference type="AlphaFoldDB" id="A0AAJ7VX42"/>
<dbReference type="SMART" id="SM00360">
    <property type="entry name" value="RRM"/>
    <property type="match status" value="2"/>
</dbReference>
<dbReference type="Pfam" id="PF00294">
    <property type="entry name" value="PfkB"/>
    <property type="match status" value="1"/>
</dbReference>
<dbReference type="Gene3D" id="4.10.60.10">
    <property type="entry name" value="Zinc finger, CCHC-type"/>
    <property type="match status" value="1"/>
</dbReference>
<evidence type="ECO:0000256" key="17">
    <source>
        <dbReference type="ARBA" id="ARBA00023242"/>
    </source>
</evidence>
<dbReference type="Pfam" id="PF00076">
    <property type="entry name" value="RRM_1"/>
    <property type="match status" value="2"/>
</dbReference>
<evidence type="ECO:0000259" key="21">
    <source>
        <dbReference type="PROSITE" id="PS50102"/>
    </source>
</evidence>
<keyword evidence="16 20" id="KW-0694">RNA-binding</keyword>
<feature type="domain" description="RRM" evidence="21">
    <location>
        <begin position="89"/>
        <end position="159"/>
    </location>
</feature>
<dbReference type="RefSeq" id="XP_024936451.1">
    <property type="nucleotide sequence ID" value="XM_025080683.1"/>
</dbReference>
<dbReference type="InterPro" id="IPR035979">
    <property type="entry name" value="RBD_domain_sf"/>
</dbReference>
<dbReference type="RefSeq" id="XP_024936452.1">
    <property type="nucleotide sequence ID" value="XM_025080684.1"/>
</dbReference>
<evidence type="ECO:0000256" key="14">
    <source>
        <dbReference type="ARBA" id="ARBA00022840"/>
    </source>
</evidence>
<keyword evidence="19" id="KW-0479">Metal-binding</keyword>
<dbReference type="EC" id="2.7.1.20" evidence="6"/>
<dbReference type="GO" id="GO:0008270">
    <property type="term" value="F:zinc ion binding"/>
    <property type="evidence" value="ECO:0007669"/>
    <property type="project" value="UniProtKB-KW"/>
</dbReference>
<evidence type="ECO:0000313" key="23">
    <source>
        <dbReference type="Proteomes" id="UP000694920"/>
    </source>
</evidence>
<dbReference type="PANTHER" id="PTHR45769">
    <property type="entry name" value="ADENOSINE KINASE"/>
    <property type="match status" value="1"/>
</dbReference>
<evidence type="ECO:0000256" key="19">
    <source>
        <dbReference type="PROSITE-ProRule" id="PRU00047"/>
    </source>
</evidence>
<dbReference type="CDD" id="cd12343">
    <property type="entry name" value="RRM1_2_CoAA_like"/>
    <property type="match status" value="2"/>
</dbReference>
<evidence type="ECO:0000256" key="13">
    <source>
        <dbReference type="ARBA" id="ARBA00022777"/>
    </source>
</evidence>
<accession>A0AAJ7VX42</accession>
<evidence type="ECO:0000259" key="22">
    <source>
        <dbReference type="PROSITE" id="PS50158"/>
    </source>
</evidence>
<evidence type="ECO:0000256" key="1">
    <source>
        <dbReference type="ARBA" id="ARBA00001946"/>
    </source>
</evidence>
<evidence type="ECO:0000256" key="18">
    <source>
        <dbReference type="PIRSR" id="PIRSR601805-1"/>
    </source>
</evidence>
<keyword evidence="8" id="KW-0597">Phosphoprotein</keyword>
<comment type="pathway">
    <text evidence="4">Purine metabolism; AMP biosynthesis via salvage pathway; AMP from adenosine: step 1/1.</text>
</comment>
<dbReference type="CDD" id="cd01168">
    <property type="entry name" value="adenosine_kinase"/>
    <property type="match status" value="1"/>
</dbReference>
<dbReference type="Gene3D" id="3.40.1190.20">
    <property type="match status" value="1"/>
</dbReference>
<dbReference type="PRINTS" id="PR00989">
    <property type="entry name" value="ADENOKINASE"/>
</dbReference>
<keyword evidence="9" id="KW-0808">Transferase</keyword>
<dbReference type="GO" id="GO:0003723">
    <property type="term" value="F:RNA binding"/>
    <property type="evidence" value="ECO:0007669"/>
    <property type="project" value="UniProtKB-UniRule"/>
</dbReference>
<dbReference type="SUPFAM" id="SSF54928">
    <property type="entry name" value="RNA-binding domain, RBD"/>
    <property type="match status" value="2"/>
</dbReference>
<name>A0AAJ7VX42_CEPCN</name>
<evidence type="ECO:0000256" key="12">
    <source>
        <dbReference type="ARBA" id="ARBA00022741"/>
    </source>
</evidence>
<dbReference type="InterPro" id="IPR001878">
    <property type="entry name" value="Znf_CCHC"/>
</dbReference>
<dbReference type="GO" id="GO:0005524">
    <property type="term" value="F:ATP binding"/>
    <property type="evidence" value="ECO:0007669"/>
    <property type="project" value="UniProtKB-KW"/>
</dbReference>
<evidence type="ECO:0000256" key="16">
    <source>
        <dbReference type="ARBA" id="ARBA00022884"/>
    </source>
</evidence>
<keyword evidence="11" id="KW-0677">Repeat</keyword>
<dbReference type="Proteomes" id="UP000694920">
    <property type="component" value="Unplaced"/>
</dbReference>
<dbReference type="Gene3D" id="3.30.70.330">
    <property type="match status" value="2"/>
</dbReference>
<evidence type="ECO:0000256" key="7">
    <source>
        <dbReference type="ARBA" id="ARBA00022490"/>
    </source>
</evidence>
<dbReference type="InterPro" id="IPR012677">
    <property type="entry name" value="Nucleotide-bd_a/b_plait_sf"/>
</dbReference>
<evidence type="ECO:0000313" key="26">
    <source>
        <dbReference type="RefSeq" id="XP_024936453.1"/>
    </source>
</evidence>
<feature type="domain" description="RRM" evidence="21">
    <location>
        <begin position="10"/>
        <end position="80"/>
    </location>
</feature>
<keyword evidence="14" id="KW-0067">ATP-binding</keyword>
<dbReference type="RefSeq" id="XP_024936454.1">
    <property type="nucleotide sequence ID" value="XM_025080686.1"/>
</dbReference>
<dbReference type="GO" id="GO:0010467">
    <property type="term" value="P:gene expression"/>
    <property type="evidence" value="ECO:0007669"/>
    <property type="project" value="UniProtKB-ARBA"/>
</dbReference>
<dbReference type="FunFam" id="3.30.70.330:FF:000046">
    <property type="entry name" value="RNA-binding protein 14 isoform X1"/>
    <property type="match status" value="1"/>
</dbReference>
<dbReference type="GO" id="GO:0005829">
    <property type="term" value="C:cytosol"/>
    <property type="evidence" value="ECO:0007669"/>
    <property type="project" value="TreeGrafter"/>
</dbReference>
<keyword evidence="19" id="KW-0863">Zinc-finger</keyword>
<gene>
    <name evidence="24 25 26 27" type="primary">LOC107263372</name>
</gene>
<evidence type="ECO:0000256" key="20">
    <source>
        <dbReference type="PROSITE-ProRule" id="PRU00176"/>
    </source>
</evidence>
<dbReference type="FunFam" id="3.30.1110.10:FF:000001">
    <property type="entry name" value="Adenosine kinase a"/>
    <property type="match status" value="1"/>
</dbReference>
<keyword evidence="19" id="KW-0862">Zinc</keyword>
<dbReference type="InterPro" id="IPR001805">
    <property type="entry name" value="Adenokinase"/>
</dbReference>
<evidence type="ECO:0000256" key="5">
    <source>
        <dbReference type="ARBA" id="ARBA00010688"/>
    </source>
</evidence>
<evidence type="ECO:0000256" key="8">
    <source>
        <dbReference type="ARBA" id="ARBA00022553"/>
    </source>
</evidence>
<dbReference type="SUPFAM" id="SSF53613">
    <property type="entry name" value="Ribokinase-like"/>
    <property type="match status" value="1"/>
</dbReference>
<keyword evidence="15" id="KW-0460">Magnesium</keyword>
<dbReference type="InterPro" id="IPR011611">
    <property type="entry name" value="PfkB_dom"/>
</dbReference>
<keyword evidence="13" id="KW-0418">Kinase</keyword>
<dbReference type="PROSITE" id="PS50158">
    <property type="entry name" value="ZF_CCHC"/>
    <property type="match status" value="1"/>
</dbReference>
<evidence type="ECO:0000256" key="10">
    <source>
        <dbReference type="ARBA" id="ARBA00022726"/>
    </source>
</evidence>
<evidence type="ECO:0000256" key="3">
    <source>
        <dbReference type="ARBA" id="ARBA00004496"/>
    </source>
</evidence>
<evidence type="ECO:0000256" key="9">
    <source>
        <dbReference type="ARBA" id="ARBA00022679"/>
    </source>
</evidence>
<dbReference type="GO" id="GO:0006169">
    <property type="term" value="P:adenosine salvage"/>
    <property type="evidence" value="ECO:0007669"/>
    <property type="project" value="UniProtKB-ARBA"/>
</dbReference>
<organism evidence="23 26">
    <name type="scientific">Cephus cinctus</name>
    <name type="common">Wheat stem sawfly</name>
    <dbReference type="NCBI Taxonomy" id="211228"/>
    <lineage>
        <taxon>Eukaryota</taxon>
        <taxon>Metazoa</taxon>
        <taxon>Ecdysozoa</taxon>
        <taxon>Arthropoda</taxon>
        <taxon>Hexapoda</taxon>
        <taxon>Insecta</taxon>
        <taxon>Pterygota</taxon>
        <taxon>Neoptera</taxon>
        <taxon>Endopterygota</taxon>
        <taxon>Hymenoptera</taxon>
        <taxon>Cephoidea</taxon>
        <taxon>Cephidae</taxon>
        <taxon>Cephus</taxon>
    </lineage>
</organism>
<evidence type="ECO:0000256" key="15">
    <source>
        <dbReference type="ARBA" id="ARBA00022842"/>
    </source>
</evidence>
<dbReference type="InterPro" id="IPR029056">
    <property type="entry name" value="Ribokinase-like"/>
</dbReference>
<keyword evidence="17" id="KW-0539">Nucleus</keyword>
<comment type="similarity">
    <text evidence="5">Belongs to the carbohydrate kinase PfkB family.</text>
</comment>
<dbReference type="InterPro" id="IPR002173">
    <property type="entry name" value="Carboh/pur_kinase_PfkB_CS"/>
</dbReference>
<reference evidence="24 25" key="1">
    <citation type="submission" date="2025-04" db="UniProtKB">
        <authorList>
            <consortium name="RefSeq"/>
        </authorList>
    </citation>
    <scope>IDENTIFICATION</scope>
</reference>
<dbReference type="SMART" id="SM00343">
    <property type="entry name" value="ZnF_C2HC"/>
    <property type="match status" value="1"/>
</dbReference>
<dbReference type="GO" id="GO:0006144">
    <property type="term" value="P:purine nucleobase metabolic process"/>
    <property type="evidence" value="ECO:0007669"/>
    <property type="project" value="TreeGrafter"/>
</dbReference>
<feature type="domain" description="CCHC-type" evidence="22">
    <location>
        <begin position="173"/>
        <end position="188"/>
    </location>
</feature>
<dbReference type="GO" id="GO:0004001">
    <property type="term" value="F:adenosine kinase activity"/>
    <property type="evidence" value="ECO:0007669"/>
    <property type="project" value="UniProtKB-EC"/>
</dbReference>
<dbReference type="Pfam" id="PF00098">
    <property type="entry name" value="zf-CCHC"/>
    <property type="match status" value="1"/>
</dbReference>
<dbReference type="Gene3D" id="3.30.1110.10">
    <property type="match status" value="1"/>
</dbReference>
<dbReference type="PROSITE" id="PS50102">
    <property type="entry name" value="RRM"/>
    <property type="match status" value="2"/>
</dbReference>
<dbReference type="GO" id="GO:0007010">
    <property type="term" value="P:cytoskeleton organization"/>
    <property type="evidence" value="ECO:0007669"/>
    <property type="project" value="UniProtKB-ARBA"/>
</dbReference>
<evidence type="ECO:0000256" key="6">
    <source>
        <dbReference type="ARBA" id="ARBA00012119"/>
    </source>
</evidence>
<evidence type="ECO:0000313" key="25">
    <source>
        <dbReference type="RefSeq" id="XP_024936452.1"/>
    </source>
</evidence>
<evidence type="ECO:0000313" key="27">
    <source>
        <dbReference type="RefSeq" id="XP_024936454.1"/>
    </source>
</evidence>
<dbReference type="PROSITE" id="PS00584">
    <property type="entry name" value="PFKB_KINASES_2"/>
    <property type="match status" value="1"/>
</dbReference>
<dbReference type="FunFam" id="3.40.1190.20:FF:000006">
    <property type="entry name" value="Adenosine kinase 2"/>
    <property type="match status" value="1"/>
</dbReference>
<keyword evidence="7" id="KW-0963">Cytoplasm</keyword>
<evidence type="ECO:0000256" key="2">
    <source>
        <dbReference type="ARBA" id="ARBA00004123"/>
    </source>
</evidence>
<dbReference type="InterPro" id="IPR000504">
    <property type="entry name" value="RRM_dom"/>
</dbReference>
<protein>
    <recommendedName>
        <fullName evidence="6">adenosine kinase</fullName>
        <ecNumber evidence="6">2.7.1.20</ecNumber>
    </recommendedName>
</protein>
<dbReference type="GeneID" id="107263372"/>
<evidence type="ECO:0000256" key="4">
    <source>
        <dbReference type="ARBA" id="ARBA00004801"/>
    </source>
</evidence>
<comment type="cofactor">
    <cofactor evidence="1">
        <name>Mg(2+)</name>
        <dbReference type="ChEBI" id="CHEBI:18420"/>
    </cofactor>
</comment>
<keyword evidence="23" id="KW-1185">Reference proteome</keyword>
<evidence type="ECO:0000313" key="24">
    <source>
        <dbReference type="RefSeq" id="XP_024936451.1"/>
    </source>
</evidence>
<evidence type="ECO:0000256" key="11">
    <source>
        <dbReference type="ARBA" id="ARBA00022737"/>
    </source>
</evidence>
<comment type="subcellular location">
    <subcellularLocation>
        <location evidence="3">Cytoplasm</location>
    </subcellularLocation>
    <subcellularLocation>
        <location evidence="2">Nucleus</location>
    </subcellularLocation>
</comment>
<dbReference type="PANTHER" id="PTHR45769:SF3">
    <property type="entry name" value="ADENOSINE KINASE"/>
    <property type="match status" value="1"/>
</dbReference>
<dbReference type="GO" id="GO:0005634">
    <property type="term" value="C:nucleus"/>
    <property type="evidence" value="ECO:0007669"/>
    <property type="project" value="UniProtKB-SubCell"/>
</dbReference>
<feature type="active site" description="Proton acceptor" evidence="18">
    <location>
        <position position="631"/>
    </location>
</feature>
<sequence>MPSFSSVGTFKIFIGNLADKTANGDIKPLFEKYGKVVECDVVKNYGFVHMENEEAGRNAIQNLNGHMVHGQPIKCEAAKSRKGPNTPTTKIFVGNLTDNTKAPQVRELFAKYGTVVECDIVRNYGFVHLEATGDVNDAIKELNGQMVDGQPMKVQISTSRVRQRPGMGDPEQCYRCGRGGHWSKECPKGGMGGGPDRNGFRDRMFGRDPYPPPPPPPFLRDRLMGGGRFGDYESYYDRRGFEDTRDLYERRFSGMTGPRDMGSSMRGLDFPMPPLPPSRDPMPPMPPLGMGSMRDSGFSRGNEYGMFSRRSPPPSGNNGRFSRGMYEDFSRDSFEERREGLLLGMGNPLLDISATVDEDFLKKYDLKPNNAILAEEKHKPLYDELIEQYHADFIAGGSVQNSMRVAQWFLEKPNITIYMGCVGKDKYSKILEERARSSGINVRYHYTDKETTGTCAVLITGKERSLCANLAAANCFCPSHIEEPENKKLIDSADYFYISGFFLTVSPETIQIIAKHAFEKNKLFTMNLSAPFLCELFKKPMRAALPYVDILFGNETEADAFAKANDFQTTDRKEIALKISRMEKINDKRKRIVIITQGEGPVILARDNTVTEFPAEKLPAEKVIDTNGAGDAFVGGFLAQLIQGQSIEVCIKCGIWAATQIIQKSGCTYEGKPNFAP</sequence>
<keyword evidence="10" id="KW-0660">Purine salvage</keyword>
<proteinExistence type="inferred from homology"/>
<keyword evidence="12" id="KW-0547">Nucleotide-binding</keyword>
<dbReference type="RefSeq" id="XP_024936453.1">
    <property type="nucleotide sequence ID" value="XM_025080685.1"/>
</dbReference>